<dbReference type="InterPro" id="IPR045851">
    <property type="entry name" value="AMP-bd_C_sf"/>
</dbReference>
<evidence type="ECO:0000256" key="1">
    <source>
        <dbReference type="ARBA" id="ARBA00022450"/>
    </source>
</evidence>
<evidence type="ECO:0000313" key="4">
    <source>
        <dbReference type="EMBL" id="KAF2420706.1"/>
    </source>
</evidence>
<dbReference type="Pfam" id="PF00501">
    <property type="entry name" value="AMP-binding"/>
    <property type="match status" value="1"/>
</dbReference>
<dbReference type="SUPFAM" id="SSF47336">
    <property type="entry name" value="ACP-like"/>
    <property type="match status" value="1"/>
</dbReference>
<organism evidence="4 5">
    <name type="scientific">Tothia fuscella</name>
    <dbReference type="NCBI Taxonomy" id="1048955"/>
    <lineage>
        <taxon>Eukaryota</taxon>
        <taxon>Fungi</taxon>
        <taxon>Dikarya</taxon>
        <taxon>Ascomycota</taxon>
        <taxon>Pezizomycotina</taxon>
        <taxon>Dothideomycetes</taxon>
        <taxon>Pleosporomycetidae</taxon>
        <taxon>Venturiales</taxon>
        <taxon>Cylindrosympodiaceae</taxon>
        <taxon>Tothia</taxon>
    </lineage>
</organism>
<keyword evidence="2" id="KW-0597">Phosphoprotein</keyword>
<keyword evidence="1" id="KW-0596">Phosphopantetheine</keyword>
<dbReference type="SUPFAM" id="SSF51735">
    <property type="entry name" value="NAD(P)-binding Rossmann-fold domains"/>
    <property type="match status" value="1"/>
</dbReference>
<dbReference type="InterPro" id="IPR010071">
    <property type="entry name" value="AA_adenyl_dom"/>
</dbReference>
<dbReference type="PROSITE" id="PS00455">
    <property type="entry name" value="AMP_BINDING"/>
    <property type="match status" value="1"/>
</dbReference>
<dbReference type="Proteomes" id="UP000800235">
    <property type="component" value="Unassembled WGS sequence"/>
</dbReference>
<evidence type="ECO:0000313" key="5">
    <source>
        <dbReference type="Proteomes" id="UP000800235"/>
    </source>
</evidence>
<protein>
    <submittedName>
        <fullName evidence="4">Acetyl-CoA synthetase-like protein</fullName>
    </submittedName>
</protein>
<comment type="caution">
    <text evidence="4">The sequence shown here is derived from an EMBL/GenBank/DDBJ whole genome shotgun (WGS) entry which is preliminary data.</text>
</comment>
<dbReference type="InterPro" id="IPR020845">
    <property type="entry name" value="AMP-binding_CS"/>
</dbReference>
<dbReference type="InterPro" id="IPR000873">
    <property type="entry name" value="AMP-dep_synth/lig_dom"/>
</dbReference>
<feature type="domain" description="Carrier" evidence="3">
    <location>
        <begin position="536"/>
        <end position="618"/>
    </location>
</feature>
<dbReference type="EMBL" id="MU007107">
    <property type="protein sequence ID" value="KAF2420706.1"/>
    <property type="molecule type" value="Genomic_DNA"/>
</dbReference>
<name>A0A9P4NGZ2_9PEZI</name>
<dbReference type="InterPro" id="IPR009081">
    <property type="entry name" value="PP-bd_ACP"/>
</dbReference>
<dbReference type="OrthoDB" id="416786at2759"/>
<dbReference type="InterPro" id="IPR042099">
    <property type="entry name" value="ANL_N_sf"/>
</dbReference>
<reference evidence="4" key="1">
    <citation type="journal article" date="2020" name="Stud. Mycol.">
        <title>101 Dothideomycetes genomes: a test case for predicting lifestyles and emergence of pathogens.</title>
        <authorList>
            <person name="Haridas S."/>
            <person name="Albert R."/>
            <person name="Binder M."/>
            <person name="Bloem J."/>
            <person name="Labutti K."/>
            <person name="Salamov A."/>
            <person name="Andreopoulos B."/>
            <person name="Baker S."/>
            <person name="Barry K."/>
            <person name="Bills G."/>
            <person name="Bluhm B."/>
            <person name="Cannon C."/>
            <person name="Castanera R."/>
            <person name="Culley D."/>
            <person name="Daum C."/>
            <person name="Ezra D."/>
            <person name="Gonzalez J."/>
            <person name="Henrissat B."/>
            <person name="Kuo A."/>
            <person name="Liang C."/>
            <person name="Lipzen A."/>
            <person name="Lutzoni F."/>
            <person name="Magnuson J."/>
            <person name="Mondo S."/>
            <person name="Nolan M."/>
            <person name="Ohm R."/>
            <person name="Pangilinan J."/>
            <person name="Park H.-J."/>
            <person name="Ramirez L."/>
            <person name="Alfaro M."/>
            <person name="Sun H."/>
            <person name="Tritt A."/>
            <person name="Yoshinaga Y."/>
            <person name="Zwiers L.-H."/>
            <person name="Turgeon B."/>
            <person name="Goodwin S."/>
            <person name="Spatafora J."/>
            <person name="Crous P."/>
            <person name="Grigoriev I."/>
        </authorList>
    </citation>
    <scope>NUCLEOTIDE SEQUENCE</scope>
    <source>
        <strain evidence="4">CBS 130266</strain>
    </source>
</reference>
<feature type="non-terminal residue" evidence="4">
    <location>
        <position position="974"/>
    </location>
</feature>
<gene>
    <name evidence="4" type="ORF">EJ08DRAFT_620588</name>
</gene>
<dbReference type="AlphaFoldDB" id="A0A9P4NGZ2"/>
<dbReference type="PROSITE" id="PS50075">
    <property type="entry name" value="CARRIER"/>
    <property type="match status" value="1"/>
</dbReference>
<keyword evidence="5" id="KW-1185">Reference proteome</keyword>
<dbReference type="PANTHER" id="PTHR44845">
    <property type="entry name" value="CARRIER DOMAIN-CONTAINING PROTEIN"/>
    <property type="match status" value="1"/>
</dbReference>
<sequence length="974" mass="108061">MHHLIESVARVLKDREAICAWDGNFTYSQLDYFASLFAIQLSDQGVKRGDLVPFAYEKSKWTAVIALGILKSGAAFVPLEPSHPESRLKALIQSTNARILVTSPSLHAQFERICESVFVVSDQSMNGPVSAATVESWSYIDSDPNDVIFVLFTSGSTGQPKGIVLEHGAICTHAIAHGQAIGYEGKRVLQFAAHTFDVFVIDTFTTLLFGGCVCIPSEEERRVDVTYAINRFQAELALFTPSFAGLIDPETVPSMKTLIVGGEALSLDRVQRWANRVNLIQVYGPAEVGICLWTRMIPGITRPENVGHTLRNCSCWLVDPDNCDRLVPVGAVGELLVASTSLARGYLDDRKTEASFISKPKWAVDFGLSEQRFYRTGDLLRYSSDLDGSFDFVGRKDSQTKLRGQRLELSEIEGHLTAFADIAVAVVLAPRSGCFAGDLVAIVHPRSQTSLGRVVEAPSVVVLDTALIDQVKARLRSILPTYMVPTWFLGTSHMPTVASLKVDRRSIQAWLETMEEIPEMFLPSACDPVFSRPMLASGEVIGRTLCAKMLEMVTLDQATKRRLINHDLGLHELGLNSIHIMSLAMFIRKQYEVSLPAETLWTPGATIRSLAHSINQAQCLTSVDLRHFDLRSSSNGYLERLRLAFKSTAESVLVAPFVARNIVLTGGTGYLGLAILEQLLLEPEIRVFLVMRCTKDAEGLERIIEIATTAGWWQPCYANRVEVWVGDLAEPNLGLSEFHLGALRGVAENRRKIDCVIHCGATVHYCATFESLAETNIQSTLNLLRLTGDSRSVGSFVYISGGRRPDCEEPTSTENLYRGLEANGGYAQTKFVSEQLVAACRDLPAFERRRMSIVQPGYIIGSASDGKANPNDFIWRLVLSCIEINAYNRDETGHWLYLEDVRQVANRILPSVIGQHTPYATARYQTEDRIQTGLLFGQFWEILQQHFGYELQPLDGEVWMKRLSSMIQARGDSH</sequence>
<dbReference type="CDD" id="cd05918">
    <property type="entry name" value="A_NRPS_SidN3_like"/>
    <property type="match status" value="1"/>
</dbReference>
<dbReference type="NCBIfam" id="TIGR01733">
    <property type="entry name" value="AA-adenyl-dom"/>
    <property type="match status" value="1"/>
</dbReference>
<accession>A0A9P4NGZ2</accession>
<dbReference type="SUPFAM" id="SSF56801">
    <property type="entry name" value="Acetyl-CoA synthetase-like"/>
    <property type="match status" value="1"/>
</dbReference>
<dbReference type="InterPro" id="IPR036291">
    <property type="entry name" value="NAD(P)-bd_dom_sf"/>
</dbReference>
<dbReference type="InterPro" id="IPR036736">
    <property type="entry name" value="ACP-like_sf"/>
</dbReference>
<dbReference type="Pfam" id="PF07993">
    <property type="entry name" value="NAD_binding_4"/>
    <property type="match status" value="1"/>
</dbReference>
<dbReference type="Gene3D" id="3.40.50.720">
    <property type="entry name" value="NAD(P)-binding Rossmann-like Domain"/>
    <property type="match status" value="1"/>
</dbReference>
<dbReference type="Pfam" id="PF00550">
    <property type="entry name" value="PP-binding"/>
    <property type="match status" value="1"/>
</dbReference>
<evidence type="ECO:0000259" key="3">
    <source>
        <dbReference type="PROSITE" id="PS50075"/>
    </source>
</evidence>
<dbReference type="InterPro" id="IPR013120">
    <property type="entry name" value="FAR_NAD-bd"/>
</dbReference>
<dbReference type="Gene3D" id="3.30.300.30">
    <property type="match status" value="1"/>
</dbReference>
<evidence type="ECO:0000256" key="2">
    <source>
        <dbReference type="ARBA" id="ARBA00022553"/>
    </source>
</evidence>
<proteinExistence type="predicted"/>
<dbReference type="PANTHER" id="PTHR44845:SF4">
    <property type="entry name" value="NONRIBOSOMAL PEPTIDE SYNTHASE INPA"/>
    <property type="match status" value="1"/>
</dbReference>
<dbReference type="Gene3D" id="1.10.1200.10">
    <property type="entry name" value="ACP-like"/>
    <property type="match status" value="1"/>
</dbReference>
<dbReference type="Gene3D" id="3.40.50.12780">
    <property type="entry name" value="N-terminal domain of ligase-like"/>
    <property type="match status" value="1"/>
</dbReference>